<sequence length="152" mass="14894">MASKATNEQVERLARRHAAEKSALVGALGAAEAVKQAQAVVASAEAELDLALATLAALMPSDSAAELAEVGAARVVQAVRRAPVEAVTGRVAELTGSVPAKPRRGRPPGSGMSHPANRGGGAPERGDSGVSVGSSAAGVPAAAGAFSGERPG</sequence>
<keyword evidence="3" id="KW-1185">Reference proteome</keyword>
<protein>
    <submittedName>
        <fullName evidence="2">Uncharacterized protein</fullName>
    </submittedName>
</protein>
<dbReference type="Proteomes" id="UP001240150">
    <property type="component" value="Chromosome"/>
</dbReference>
<feature type="region of interest" description="Disordered" evidence="1">
    <location>
        <begin position="92"/>
        <end position="152"/>
    </location>
</feature>
<gene>
    <name evidence="2" type="ORF">ACTOB_003676</name>
</gene>
<dbReference type="EMBL" id="CP126980">
    <property type="protein sequence ID" value="WIN00003.1"/>
    <property type="molecule type" value="Genomic_DNA"/>
</dbReference>
<proteinExistence type="predicted"/>
<evidence type="ECO:0000313" key="3">
    <source>
        <dbReference type="Proteomes" id="UP001240150"/>
    </source>
</evidence>
<accession>A0ABY8WT87</accession>
<feature type="compositionally biased region" description="Low complexity" evidence="1">
    <location>
        <begin position="128"/>
        <end position="152"/>
    </location>
</feature>
<name>A0ABY8WT87_9ACTN</name>
<dbReference type="RefSeq" id="WP_284921461.1">
    <property type="nucleotide sequence ID" value="NZ_CP126980.1"/>
</dbReference>
<evidence type="ECO:0000313" key="2">
    <source>
        <dbReference type="EMBL" id="WIN00003.1"/>
    </source>
</evidence>
<organism evidence="2 3">
    <name type="scientific">Actinoplanes oblitus</name>
    <dbReference type="NCBI Taxonomy" id="3040509"/>
    <lineage>
        <taxon>Bacteria</taxon>
        <taxon>Bacillati</taxon>
        <taxon>Actinomycetota</taxon>
        <taxon>Actinomycetes</taxon>
        <taxon>Micromonosporales</taxon>
        <taxon>Micromonosporaceae</taxon>
        <taxon>Actinoplanes</taxon>
    </lineage>
</organism>
<evidence type="ECO:0000256" key="1">
    <source>
        <dbReference type="SAM" id="MobiDB-lite"/>
    </source>
</evidence>
<reference evidence="2 3" key="1">
    <citation type="submission" date="2023-06" db="EMBL/GenBank/DDBJ databases">
        <authorList>
            <person name="Yushchuk O."/>
            <person name="Binda E."/>
            <person name="Ruckert-Reed C."/>
            <person name="Fedorenko V."/>
            <person name="Kalinowski J."/>
            <person name="Marinelli F."/>
        </authorList>
    </citation>
    <scope>NUCLEOTIDE SEQUENCE [LARGE SCALE GENOMIC DNA]</scope>
    <source>
        <strain evidence="2 3">NRRL 3884</strain>
    </source>
</reference>